<dbReference type="InterPro" id="IPR036900">
    <property type="entry name" value="A-D-PHexomutase_C_sf"/>
</dbReference>
<dbReference type="EMBL" id="FNPC01000005">
    <property type="protein sequence ID" value="SDY42338.1"/>
    <property type="molecule type" value="Genomic_DNA"/>
</dbReference>
<feature type="region of interest" description="Disordered" evidence="8">
    <location>
        <begin position="235"/>
        <end position="269"/>
    </location>
</feature>
<dbReference type="Pfam" id="PF00408">
    <property type="entry name" value="PGM_PMM_IV"/>
    <property type="match status" value="1"/>
</dbReference>
<name>A0A1H3JSJ9_9EURY</name>
<dbReference type="InterPro" id="IPR005845">
    <property type="entry name" value="A-D-PHexomutase_a/b/a-II"/>
</dbReference>
<feature type="domain" description="Alpha-D-phosphohexomutase alpha/beta/alpha" evidence="11">
    <location>
        <begin position="155"/>
        <end position="230"/>
    </location>
</feature>
<comment type="cofactor">
    <cofactor evidence="1">
        <name>Mg(2+)</name>
        <dbReference type="ChEBI" id="CHEBI:18420"/>
    </cofactor>
</comment>
<dbReference type="PANTHER" id="PTHR43771">
    <property type="entry name" value="PHOSPHOMANNOMUTASE"/>
    <property type="match status" value="1"/>
</dbReference>
<dbReference type="RefSeq" id="WP_092732732.1">
    <property type="nucleotide sequence ID" value="NZ_FNPC01000005.1"/>
</dbReference>
<dbReference type="GO" id="GO:0016868">
    <property type="term" value="F:intramolecular phosphotransferase activity"/>
    <property type="evidence" value="ECO:0007669"/>
    <property type="project" value="InterPro"/>
</dbReference>
<keyword evidence="4 7" id="KW-0479">Metal-binding</keyword>
<proteinExistence type="inferred from homology"/>
<evidence type="ECO:0000256" key="8">
    <source>
        <dbReference type="SAM" id="MobiDB-lite"/>
    </source>
</evidence>
<accession>A0A1H3JSJ9</accession>
<keyword evidence="6" id="KW-0413">Isomerase</keyword>
<comment type="similarity">
    <text evidence="2 7">Belongs to the phosphohexose mutase family.</text>
</comment>
<feature type="domain" description="Alpha-D-phosphohexomutase alpha/beta/alpha" evidence="10">
    <location>
        <begin position="2"/>
        <end position="134"/>
    </location>
</feature>
<keyword evidence="5 7" id="KW-0460">Magnesium</keyword>
<evidence type="ECO:0000256" key="1">
    <source>
        <dbReference type="ARBA" id="ARBA00001946"/>
    </source>
</evidence>
<evidence type="ECO:0000256" key="4">
    <source>
        <dbReference type="ARBA" id="ARBA00022723"/>
    </source>
</evidence>
<dbReference type="InterPro" id="IPR005844">
    <property type="entry name" value="A-D-PHexomutase_a/b/a-I"/>
</dbReference>
<dbReference type="Gene3D" id="3.40.120.10">
    <property type="entry name" value="Alpha-D-Glucose-1,6-Bisphosphate, subunit A, domain 3"/>
    <property type="match status" value="4"/>
</dbReference>
<dbReference type="GO" id="GO:0000287">
    <property type="term" value="F:magnesium ion binding"/>
    <property type="evidence" value="ECO:0007669"/>
    <property type="project" value="InterPro"/>
</dbReference>
<feature type="compositionally biased region" description="Basic and acidic residues" evidence="8">
    <location>
        <begin position="256"/>
        <end position="267"/>
    </location>
</feature>
<dbReference type="InterPro" id="IPR005841">
    <property type="entry name" value="Alpha-D-phosphohexomutase_SF"/>
</dbReference>
<evidence type="ECO:0000256" key="5">
    <source>
        <dbReference type="ARBA" id="ARBA00022842"/>
    </source>
</evidence>
<evidence type="ECO:0000259" key="11">
    <source>
        <dbReference type="Pfam" id="PF02879"/>
    </source>
</evidence>
<gene>
    <name evidence="12" type="ORF">SAMN05216564_105111</name>
</gene>
<dbReference type="Pfam" id="PF02878">
    <property type="entry name" value="PGM_PMM_I"/>
    <property type="match status" value="1"/>
</dbReference>
<dbReference type="OrthoDB" id="10363at2157"/>
<evidence type="ECO:0000313" key="13">
    <source>
        <dbReference type="Proteomes" id="UP000199079"/>
    </source>
</evidence>
<evidence type="ECO:0000313" key="12">
    <source>
        <dbReference type="EMBL" id="SDY42338.1"/>
    </source>
</evidence>
<dbReference type="InterPro" id="IPR016066">
    <property type="entry name" value="A-D-PHexomutase_CS"/>
</dbReference>
<dbReference type="PROSITE" id="PS00710">
    <property type="entry name" value="PGM_PMM"/>
    <property type="match status" value="1"/>
</dbReference>
<dbReference type="Proteomes" id="UP000199079">
    <property type="component" value="Unassembled WGS sequence"/>
</dbReference>
<evidence type="ECO:0000256" key="7">
    <source>
        <dbReference type="RuleBase" id="RU004326"/>
    </source>
</evidence>
<dbReference type="AlphaFoldDB" id="A0A1H3JSJ9"/>
<dbReference type="PRINTS" id="PR00509">
    <property type="entry name" value="PGMPMM"/>
</dbReference>
<keyword evidence="3" id="KW-0597">Phosphoprotein</keyword>
<dbReference type="InterPro" id="IPR005843">
    <property type="entry name" value="A-D-PHexomutase_C"/>
</dbReference>
<dbReference type="Gene3D" id="3.30.310.50">
    <property type="entry name" value="Alpha-D-phosphohexomutase, C-terminal domain"/>
    <property type="match status" value="1"/>
</dbReference>
<evidence type="ECO:0000256" key="6">
    <source>
        <dbReference type="ARBA" id="ARBA00023235"/>
    </source>
</evidence>
<dbReference type="PANTHER" id="PTHR43771:SF1">
    <property type="entry name" value="PHOSPHOMANNOMUTASE"/>
    <property type="match status" value="1"/>
</dbReference>
<dbReference type="InterPro" id="IPR016055">
    <property type="entry name" value="A-D-PHexomutase_a/b/a-I/II/III"/>
</dbReference>
<sequence>MDLFGTAGIRGDVDAHVTPELALAVGGAVADAIADDALAAEGTLAPEIVVARDGRVTGPALADAIAAGAAAGGARVRRAGMLPTPALAFASRDRYGIAVTASHNPPHDNGIKLFRDGVEFDRDAEDAVETRVSEGVASADWDRWTEPESVAVLAAYREAVAAYARQFGAPLDGLRIAVDCGNGMASLATPAVLGDLGAEVVTLNGNVDGHFPGRGSKPTPETLADLRAFIADANDGIENPGRPGADEGMGADTSEDMGKDTDEDMGKDTGGNADGTGFAFGIGHDGDADRIVIVDADGEIVHEDTVLAILAERYTRTSEAADPVVVTTPNASGRIDERVREAGGRVERVRLGALHEGIAAVREAASEQGGAADTAVAFAAEPWKHTHTRFGGWIDGVCSAAVLARLVAAEGLAALREPVTERPYRKVNVDCPDERKAPAMDRLATALPEAFPEADVSTDHGVRLEFPDASWVLVRPSGTEPYVRLYAESDDVDALVAEVQSVVRTAVESV</sequence>
<organism evidence="12 13">
    <name type="scientific">Halopenitus persicus</name>
    <dbReference type="NCBI Taxonomy" id="1048396"/>
    <lineage>
        <taxon>Archaea</taxon>
        <taxon>Methanobacteriati</taxon>
        <taxon>Methanobacteriota</taxon>
        <taxon>Stenosarchaea group</taxon>
        <taxon>Halobacteria</taxon>
        <taxon>Halobacteriales</taxon>
        <taxon>Haloferacaceae</taxon>
        <taxon>Halopenitus</taxon>
    </lineage>
</organism>
<evidence type="ECO:0000259" key="9">
    <source>
        <dbReference type="Pfam" id="PF00408"/>
    </source>
</evidence>
<dbReference type="Pfam" id="PF02879">
    <property type="entry name" value="PGM_PMM_II"/>
    <property type="match status" value="1"/>
</dbReference>
<protein>
    <submittedName>
        <fullName evidence="12">Phosphomannomutase</fullName>
    </submittedName>
</protein>
<reference evidence="13" key="1">
    <citation type="submission" date="2016-10" db="EMBL/GenBank/DDBJ databases">
        <authorList>
            <person name="Varghese N."/>
            <person name="Submissions S."/>
        </authorList>
    </citation>
    <scope>NUCLEOTIDE SEQUENCE [LARGE SCALE GENOMIC DNA]</scope>
    <source>
        <strain evidence="13">DC30,IBRC 10041,KCTC 4046</strain>
    </source>
</reference>
<keyword evidence="13" id="KW-1185">Reference proteome</keyword>
<evidence type="ECO:0000259" key="10">
    <source>
        <dbReference type="Pfam" id="PF02878"/>
    </source>
</evidence>
<evidence type="ECO:0000256" key="2">
    <source>
        <dbReference type="ARBA" id="ARBA00010231"/>
    </source>
</evidence>
<dbReference type="SUPFAM" id="SSF55957">
    <property type="entry name" value="Phosphoglucomutase, C-terminal domain"/>
    <property type="match status" value="1"/>
</dbReference>
<dbReference type="GO" id="GO:0005975">
    <property type="term" value="P:carbohydrate metabolic process"/>
    <property type="evidence" value="ECO:0007669"/>
    <property type="project" value="InterPro"/>
</dbReference>
<evidence type="ECO:0000256" key="3">
    <source>
        <dbReference type="ARBA" id="ARBA00022553"/>
    </source>
</evidence>
<dbReference type="SUPFAM" id="SSF53738">
    <property type="entry name" value="Phosphoglucomutase, first 3 domains"/>
    <property type="match status" value="3"/>
</dbReference>
<feature type="domain" description="Alpha-D-phosphohexomutase C-terminal" evidence="9">
    <location>
        <begin position="427"/>
        <end position="501"/>
    </location>
</feature>